<gene>
    <name evidence="3" type="ORF">AFUS01_LOCUS41324</name>
</gene>
<dbReference type="Proteomes" id="UP000708208">
    <property type="component" value="Unassembled WGS sequence"/>
</dbReference>
<protein>
    <recommendedName>
        <fullName evidence="2">J domain-containing protein</fullName>
    </recommendedName>
</protein>
<name>A0A8J2Q332_9HEXA</name>
<dbReference type="AlphaFoldDB" id="A0A8J2Q332"/>
<keyword evidence="4" id="KW-1185">Reference proteome</keyword>
<dbReference type="InterPro" id="IPR001623">
    <property type="entry name" value="DnaJ_domain"/>
</dbReference>
<evidence type="ECO:0000256" key="1">
    <source>
        <dbReference type="SAM" id="MobiDB-lite"/>
    </source>
</evidence>
<proteinExistence type="predicted"/>
<comment type="caution">
    <text evidence="3">The sequence shown here is derived from an EMBL/GenBank/DDBJ whole genome shotgun (WGS) entry which is preliminary data.</text>
</comment>
<evidence type="ECO:0000259" key="2">
    <source>
        <dbReference type="PROSITE" id="PS50076"/>
    </source>
</evidence>
<dbReference type="OrthoDB" id="445556at2759"/>
<sequence>MNRKNKDLYEVLQISKNATSRQIGVAKRLLWAKLLKDGEKDFLTFEAITDAYRILSDPELRHVYDDHGFEEALEAWNDKNCKEAEEASNSFLNVNKKIEERNRAVRNIVEIEKTLKAQEKLERKRKRKQSDREERKREKE</sequence>
<organism evidence="3 4">
    <name type="scientific">Allacma fusca</name>
    <dbReference type="NCBI Taxonomy" id="39272"/>
    <lineage>
        <taxon>Eukaryota</taxon>
        <taxon>Metazoa</taxon>
        <taxon>Ecdysozoa</taxon>
        <taxon>Arthropoda</taxon>
        <taxon>Hexapoda</taxon>
        <taxon>Collembola</taxon>
        <taxon>Symphypleona</taxon>
        <taxon>Sminthuridae</taxon>
        <taxon>Allacma</taxon>
    </lineage>
</organism>
<dbReference type="PROSITE" id="PS50076">
    <property type="entry name" value="DNAJ_2"/>
    <property type="match status" value="1"/>
</dbReference>
<feature type="compositionally biased region" description="Basic and acidic residues" evidence="1">
    <location>
        <begin position="130"/>
        <end position="140"/>
    </location>
</feature>
<accession>A0A8J2Q332</accession>
<reference evidence="3" key="1">
    <citation type="submission" date="2021-06" db="EMBL/GenBank/DDBJ databases">
        <authorList>
            <person name="Hodson N. C."/>
            <person name="Mongue J. A."/>
            <person name="Jaron S. K."/>
        </authorList>
    </citation>
    <scope>NUCLEOTIDE SEQUENCE</scope>
</reference>
<evidence type="ECO:0000313" key="3">
    <source>
        <dbReference type="EMBL" id="CAG7831586.1"/>
    </source>
</evidence>
<dbReference type="EMBL" id="CAJVCH010561118">
    <property type="protein sequence ID" value="CAG7831586.1"/>
    <property type="molecule type" value="Genomic_DNA"/>
</dbReference>
<dbReference type="Pfam" id="PF00226">
    <property type="entry name" value="DnaJ"/>
    <property type="match status" value="1"/>
</dbReference>
<evidence type="ECO:0000313" key="4">
    <source>
        <dbReference type="Proteomes" id="UP000708208"/>
    </source>
</evidence>
<feature type="domain" description="J" evidence="2">
    <location>
        <begin position="7"/>
        <end position="68"/>
    </location>
</feature>
<dbReference type="CDD" id="cd06257">
    <property type="entry name" value="DnaJ"/>
    <property type="match status" value="1"/>
</dbReference>
<feature type="region of interest" description="Disordered" evidence="1">
    <location>
        <begin position="120"/>
        <end position="140"/>
    </location>
</feature>